<accession>A0A9D2E5Q8</accession>
<comment type="caution">
    <text evidence="3">The sequence shown here is derived from an EMBL/GenBank/DDBJ whole genome shotgun (WGS) entry which is preliminary data.</text>
</comment>
<keyword evidence="1" id="KW-0812">Transmembrane</keyword>
<dbReference type="GO" id="GO:0052621">
    <property type="term" value="F:diguanylate cyclase activity"/>
    <property type="evidence" value="ECO:0007669"/>
    <property type="project" value="TreeGrafter"/>
</dbReference>
<gene>
    <name evidence="3" type="ORF">H9813_09700</name>
</gene>
<organism evidence="3 4">
    <name type="scientific">Candidatus Allofournierella merdipullorum</name>
    <dbReference type="NCBI Taxonomy" id="2838595"/>
    <lineage>
        <taxon>Bacteria</taxon>
        <taxon>Bacillati</taxon>
        <taxon>Bacillota</taxon>
        <taxon>Clostridia</taxon>
        <taxon>Eubacteriales</taxon>
        <taxon>Oscillospiraceae</taxon>
        <taxon>Allofournierella</taxon>
    </lineage>
</organism>
<dbReference type="InterPro" id="IPR029787">
    <property type="entry name" value="Nucleotide_cyclase"/>
</dbReference>
<evidence type="ECO:0000313" key="4">
    <source>
        <dbReference type="Proteomes" id="UP000824035"/>
    </source>
</evidence>
<dbReference type="InterPro" id="IPR000160">
    <property type="entry name" value="GGDEF_dom"/>
</dbReference>
<feature type="transmembrane region" description="Helical" evidence="1">
    <location>
        <begin position="46"/>
        <end position="67"/>
    </location>
</feature>
<evidence type="ECO:0000259" key="2">
    <source>
        <dbReference type="PROSITE" id="PS50887"/>
    </source>
</evidence>
<dbReference type="NCBIfam" id="TIGR00254">
    <property type="entry name" value="GGDEF"/>
    <property type="match status" value="1"/>
</dbReference>
<dbReference type="GO" id="GO:0043709">
    <property type="term" value="P:cell adhesion involved in single-species biofilm formation"/>
    <property type="evidence" value="ECO:0007669"/>
    <property type="project" value="TreeGrafter"/>
</dbReference>
<dbReference type="AlphaFoldDB" id="A0A9D2E5Q8"/>
<dbReference type="PANTHER" id="PTHR45138:SF6">
    <property type="entry name" value="DIGUANYLATE CYCLASE DGCN"/>
    <property type="match status" value="1"/>
</dbReference>
<reference evidence="3" key="1">
    <citation type="journal article" date="2021" name="PeerJ">
        <title>Extensive microbial diversity within the chicken gut microbiome revealed by metagenomics and culture.</title>
        <authorList>
            <person name="Gilroy R."/>
            <person name="Ravi A."/>
            <person name="Getino M."/>
            <person name="Pursley I."/>
            <person name="Horton D.L."/>
            <person name="Alikhan N.F."/>
            <person name="Baker D."/>
            <person name="Gharbi K."/>
            <person name="Hall N."/>
            <person name="Watson M."/>
            <person name="Adriaenssens E.M."/>
            <person name="Foster-Nyarko E."/>
            <person name="Jarju S."/>
            <person name="Secka A."/>
            <person name="Antonio M."/>
            <person name="Oren A."/>
            <person name="Chaudhuri R.R."/>
            <person name="La Ragione R."/>
            <person name="Hildebrand F."/>
            <person name="Pallen M.J."/>
        </authorList>
    </citation>
    <scope>NUCLEOTIDE SEQUENCE</scope>
    <source>
        <strain evidence="3">ChiGjej4B4-18154</strain>
    </source>
</reference>
<feature type="transmembrane region" description="Helical" evidence="1">
    <location>
        <begin position="113"/>
        <end position="138"/>
    </location>
</feature>
<keyword evidence="1" id="KW-1133">Transmembrane helix</keyword>
<keyword evidence="1" id="KW-0472">Membrane</keyword>
<feature type="transmembrane region" description="Helical" evidence="1">
    <location>
        <begin position="150"/>
        <end position="170"/>
    </location>
</feature>
<feature type="transmembrane region" description="Helical" evidence="1">
    <location>
        <begin position="79"/>
        <end position="101"/>
    </location>
</feature>
<reference evidence="3" key="2">
    <citation type="submission" date="2021-04" db="EMBL/GenBank/DDBJ databases">
        <authorList>
            <person name="Gilroy R."/>
        </authorList>
    </citation>
    <scope>NUCLEOTIDE SEQUENCE</scope>
    <source>
        <strain evidence="3">ChiGjej4B4-18154</strain>
    </source>
</reference>
<proteinExistence type="predicted"/>
<dbReference type="GO" id="GO:0005886">
    <property type="term" value="C:plasma membrane"/>
    <property type="evidence" value="ECO:0007669"/>
    <property type="project" value="TreeGrafter"/>
</dbReference>
<dbReference type="SMART" id="SM00267">
    <property type="entry name" value="GGDEF"/>
    <property type="match status" value="1"/>
</dbReference>
<feature type="transmembrane region" description="Helical" evidence="1">
    <location>
        <begin position="14"/>
        <end position="34"/>
    </location>
</feature>
<dbReference type="PANTHER" id="PTHR45138">
    <property type="entry name" value="REGULATORY COMPONENTS OF SENSORY TRANSDUCTION SYSTEM"/>
    <property type="match status" value="1"/>
</dbReference>
<feature type="domain" description="GGDEF" evidence="2">
    <location>
        <begin position="251"/>
        <end position="390"/>
    </location>
</feature>
<protein>
    <submittedName>
        <fullName evidence="3">GGDEF domain-containing protein</fullName>
    </submittedName>
</protein>
<dbReference type="Pfam" id="PF00990">
    <property type="entry name" value="GGDEF"/>
    <property type="match status" value="1"/>
</dbReference>
<dbReference type="InterPro" id="IPR050469">
    <property type="entry name" value="Diguanylate_Cyclase"/>
</dbReference>
<dbReference type="Proteomes" id="UP000824035">
    <property type="component" value="Unassembled WGS sequence"/>
</dbReference>
<dbReference type="SUPFAM" id="SSF55073">
    <property type="entry name" value="Nucleotide cyclase"/>
    <property type="match status" value="1"/>
</dbReference>
<dbReference type="EMBL" id="DXBV01000099">
    <property type="protein sequence ID" value="HIZ31484.1"/>
    <property type="molecule type" value="Genomic_DNA"/>
</dbReference>
<name>A0A9D2E5Q8_9FIRM</name>
<dbReference type="Gene3D" id="3.30.70.270">
    <property type="match status" value="1"/>
</dbReference>
<sequence>MPAFFDYTASSVDLPAVLVANGLGVCLMVMLLTGQRRHRPAQLADGRIFAWICRICLLLCLLESGGFLLDGRSFPGARAAALVCNVLLFMLGALPAYLWVCCLNSRIRRRWRLLAALPAAGVMALSAANLFVDVFFGITADNVYYRAPLAWLPYVVTLAYLAGGTVLIKLRQRRTGRYVYMPVSAFLLPVYLGVALQLLFYGLSFIWVAAELGLTSLYISLQSELTFRDPLTNLYNRSFLLHYLSSQKKKLPLAGILLDVNSFKAINDTLGHQEGDRILQAVARMLQEAATDKTVAAVRYGGDEFVVLLMDDDPGQTQLFCQRLDRCLEQYNQTAGAANPISLAAGMARIELGTGDTELFFQEMDRKMYEDKAAFYLRAQTDPARAGERH</sequence>
<evidence type="ECO:0000256" key="1">
    <source>
        <dbReference type="SAM" id="Phobius"/>
    </source>
</evidence>
<dbReference type="CDD" id="cd01949">
    <property type="entry name" value="GGDEF"/>
    <property type="match status" value="1"/>
</dbReference>
<evidence type="ECO:0000313" key="3">
    <source>
        <dbReference type="EMBL" id="HIZ31484.1"/>
    </source>
</evidence>
<dbReference type="InterPro" id="IPR043128">
    <property type="entry name" value="Rev_trsase/Diguanyl_cyclase"/>
</dbReference>
<dbReference type="PROSITE" id="PS50887">
    <property type="entry name" value="GGDEF"/>
    <property type="match status" value="1"/>
</dbReference>
<dbReference type="GO" id="GO:1902201">
    <property type="term" value="P:negative regulation of bacterial-type flagellum-dependent cell motility"/>
    <property type="evidence" value="ECO:0007669"/>
    <property type="project" value="TreeGrafter"/>
</dbReference>